<dbReference type="Proteomes" id="UP000266273">
    <property type="component" value="Unassembled WGS sequence"/>
</dbReference>
<gene>
    <name evidence="1" type="ORF">BXY53_0096</name>
</gene>
<dbReference type="RefSeq" id="WP_119059999.1">
    <property type="nucleotide sequence ID" value="NZ_QXDF01000001.1"/>
</dbReference>
<dbReference type="OrthoDB" id="7867040at2"/>
<sequence>MTLVKRGISRRTLLVSANGSKGAFLRDLDGPERLTGMGFRCWLAGQQNGQMTCWEDAWNLYARELGPDAARTVIRDLSCWVRAVSGHAQREIRLCPAGCERFAYDECLAVSMIAAAQHDCPAIKACAYALLGAQPIEEVIVSASRFAACLRHNQVVLGPGPIVDPVGGAATDGAIH</sequence>
<accession>A0A397Q280</accession>
<dbReference type="AlphaFoldDB" id="A0A397Q280"/>
<proteinExistence type="predicted"/>
<comment type="caution">
    <text evidence="1">The sequence shown here is derived from an EMBL/GenBank/DDBJ whole genome shotgun (WGS) entry which is preliminary data.</text>
</comment>
<organism evidence="1 2">
    <name type="scientific">Dichotomicrobium thermohalophilum</name>
    <dbReference type="NCBI Taxonomy" id="933063"/>
    <lineage>
        <taxon>Bacteria</taxon>
        <taxon>Pseudomonadati</taxon>
        <taxon>Pseudomonadota</taxon>
        <taxon>Alphaproteobacteria</taxon>
        <taxon>Hyphomicrobiales</taxon>
        <taxon>Hyphomicrobiaceae</taxon>
        <taxon>Dichotomicrobium</taxon>
    </lineage>
</organism>
<protein>
    <submittedName>
        <fullName evidence="1">Uncharacterized protein</fullName>
    </submittedName>
</protein>
<keyword evidence="2" id="KW-1185">Reference proteome</keyword>
<dbReference type="EMBL" id="QXDF01000001">
    <property type="protein sequence ID" value="RIA55043.1"/>
    <property type="molecule type" value="Genomic_DNA"/>
</dbReference>
<reference evidence="1 2" key="1">
    <citation type="submission" date="2018-08" db="EMBL/GenBank/DDBJ databases">
        <title>Genomic Encyclopedia of Archaeal and Bacterial Type Strains, Phase II (KMG-II): from individual species to whole genera.</title>
        <authorList>
            <person name="Goeker M."/>
        </authorList>
    </citation>
    <scope>NUCLEOTIDE SEQUENCE [LARGE SCALE GENOMIC DNA]</scope>
    <source>
        <strain evidence="1 2">DSM 5002</strain>
    </source>
</reference>
<evidence type="ECO:0000313" key="1">
    <source>
        <dbReference type="EMBL" id="RIA55043.1"/>
    </source>
</evidence>
<evidence type="ECO:0000313" key="2">
    <source>
        <dbReference type="Proteomes" id="UP000266273"/>
    </source>
</evidence>
<name>A0A397Q280_9HYPH</name>